<sequence length="173" mass="20563">MLPVLDFFDLGVRHTGDCIIRMQLSSKYVNFFGLEQWRCAEREIGRRDIYASFREELSVINRYSPNNNSHRSYIEGFLRRFSVQHVKLNLTASDCDTFTQSVKTFVLNAIQIRTVSRIQFNIDERYLQPVDISRWEQRMAGFVGIGVFKARVKVDDRFYWKVHVGIERTQKRR</sequence>
<reference evidence="2" key="1">
    <citation type="submission" date="2022-10" db="EMBL/GenBank/DDBJ databases">
        <title>Genome assembly of Pristionchus species.</title>
        <authorList>
            <person name="Yoshida K."/>
            <person name="Sommer R.J."/>
        </authorList>
    </citation>
    <scope>NUCLEOTIDE SEQUENCE [LARGE SCALE GENOMIC DNA]</scope>
    <source>
        <strain evidence="2">RS5460</strain>
    </source>
</reference>
<proteinExistence type="predicted"/>
<dbReference type="AlphaFoldDB" id="A0AAN4ZII0"/>
<name>A0AAN4ZII0_9BILA</name>
<dbReference type="EMBL" id="BTRK01000002">
    <property type="protein sequence ID" value="GMR38320.1"/>
    <property type="molecule type" value="Genomic_DNA"/>
</dbReference>
<evidence type="ECO:0000313" key="1">
    <source>
        <dbReference type="EMBL" id="GMR38320.1"/>
    </source>
</evidence>
<keyword evidence="2" id="KW-1185">Reference proteome</keyword>
<organism evidence="1 2">
    <name type="scientific">Pristionchus mayeri</name>
    <dbReference type="NCBI Taxonomy" id="1317129"/>
    <lineage>
        <taxon>Eukaryota</taxon>
        <taxon>Metazoa</taxon>
        <taxon>Ecdysozoa</taxon>
        <taxon>Nematoda</taxon>
        <taxon>Chromadorea</taxon>
        <taxon>Rhabditida</taxon>
        <taxon>Rhabditina</taxon>
        <taxon>Diplogasteromorpha</taxon>
        <taxon>Diplogasteroidea</taxon>
        <taxon>Neodiplogasteridae</taxon>
        <taxon>Pristionchus</taxon>
    </lineage>
</organism>
<comment type="caution">
    <text evidence="1">The sequence shown here is derived from an EMBL/GenBank/DDBJ whole genome shotgun (WGS) entry which is preliminary data.</text>
</comment>
<evidence type="ECO:0000313" key="2">
    <source>
        <dbReference type="Proteomes" id="UP001328107"/>
    </source>
</evidence>
<dbReference type="Proteomes" id="UP001328107">
    <property type="component" value="Unassembled WGS sequence"/>
</dbReference>
<gene>
    <name evidence="1" type="ORF">PMAYCL1PPCAC_08515</name>
</gene>
<accession>A0AAN4ZII0</accession>
<protein>
    <submittedName>
        <fullName evidence="1">Uncharacterized protein</fullName>
    </submittedName>
</protein>